<evidence type="ECO:0000259" key="1">
    <source>
        <dbReference type="Pfam" id="PF20056"/>
    </source>
</evidence>
<feature type="domain" description="DUF6455" evidence="1">
    <location>
        <begin position="21"/>
        <end position="111"/>
    </location>
</feature>
<dbReference type="AlphaFoldDB" id="A0A644VFD4"/>
<reference evidence="2" key="1">
    <citation type="submission" date="2019-08" db="EMBL/GenBank/DDBJ databases">
        <authorList>
            <person name="Kucharzyk K."/>
            <person name="Murdoch R.W."/>
            <person name="Higgins S."/>
            <person name="Loffler F."/>
        </authorList>
    </citation>
    <scope>NUCLEOTIDE SEQUENCE</scope>
</reference>
<dbReference type="InterPro" id="IPR045601">
    <property type="entry name" value="DUF6455"/>
</dbReference>
<comment type="caution">
    <text evidence="2">The sequence shown here is derived from an EMBL/GenBank/DDBJ whole genome shotgun (WGS) entry which is preliminary data.</text>
</comment>
<accession>A0A644VFD4</accession>
<dbReference type="EMBL" id="VSSQ01000289">
    <property type="protein sequence ID" value="MPL89875.1"/>
    <property type="molecule type" value="Genomic_DNA"/>
</dbReference>
<gene>
    <name evidence="2" type="ORF">SDC9_35917</name>
</gene>
<sequence>MALCRAFRHRPDDPAGRGKPMFGAKTLNRHAALVNRMAQVLGIDLTEAMSRGKLSGEDWREAVVRCTGCTAPEACTVWLSERPAPEDAEGVAAAAAPHYCNNRLMLARLRDALGDGDGAVAAE</sequence>
<proteinExistence type="predicted"/>
<name>A0A644VFD4_9ZZZZ</name>
<dbReference type="Pfam" id="PF20056">
    <property type="entry name" value="DUF6455"/>
    <property type="match status" value="1"/>
</dbReference>
<organism evidence="2">
    <name type="scientific">bioreactor metagenome</name>
    <dbReference type="NCBI Taxonomy" id="1076179"/>
    <lineage>
        <taxon>unclassified sequences</taxon>
        <taxon>metagenomes</taxon>
        <taxon>ecological metagenomes</taxon>
    </lineage>
</organism>
<protein>
    <recommendedName>
        <fullName evidence="1">DUF6455 domain-containing protein</fullName>
    </recommendedName>
</protein>
<evidence type="ECO:0000313" key="2">
    <source>
        <dbReference type="EMBL" id="MPL89875.1"/>
    </source>
</evidence>